<dbReference type="Proteomes" id="UP001239111">
    <property type="component" value="Chromosome 1"/>
</dbReference>
<keyword evidence="2" id="KW-1185">Reference proteome</keyword>
<comment type="caution">
    <text evidence="1">The sequence shown here is derived from an EMBL/GenBank/DDBJ whole genome shotgun (WGS) entry which is preliminary data.</text>
</comment>
<evidence type="ECO:0000313" key="2">
    <source>
        <dbReference type="Proteomes" id="UP001239111"/>
    </source>
</evidence>
<sequence>MDEMNDGQPPDQEQNEQMDEPHHDDPVCFICDEAVRTGPDAKNSEVLKAREIQKIRESSIIKRDGLHKKLREDTNEILVHASCRSQYHRSITAEPNPVKGTKGAPRNISRRSKPEPKFPFKEKCIFCDGDAGAEYQKSQAKNRPERRRKIALVRDSSTRDSILHFCKFRNDHKGNLVFARILNVPDLVEVGARYHYDCYPRFAKFKMFDDGDLPIDSALDKSTRFAIQYILENNDDCQFSLRELIEKSGENVTDLRTIKSKLNDYFFGNIAFSTIRNDCIITYLARSEDILADFCMQKRSKDENGQREKVVSTAAKIIMHDIQSKVYDTEYYKAPSNFLQDVDSDVPKSLKSFLDIIMKGKKKDSQKWDAKVCAAAHIIIASARPRTFISPLLLGLSSVIHKQHASRKLIDNLSFIGICESYRETILFEASLVKDPESFKIEDAYIQFAFDNADENTQTLDGYGTFHVMGGIKIVTSHAKVTSLNQIKRLKSLPKAIELGKEGTMELQKYHNTVDSGLNKVIMQVVGHGKERHLWIYSILVI</sequence>
<protein>
    <submittedName>
        <fullName evidence="1">Uncharacterized protein</fullName>
    </submittedName>
</protein>
<accession>A0ACC2PW64</accession>
<organism evidence="1 2">
    <name type="scientific">Eretmocerus hayati</name>
    <dbReference type="NCBI Taxonomy" id="131215"/>
    <lineage>
        <taxon>Eukaryota</taxon>
        <taxon>Metazoa</taxon>
        <taxon>Ecdysozoa</taxon>
        <taxon>Arthropoda</taxon>
        <taxon>Hexapoda</taxon>
        <taxon>Insecta</taxon>
        <taxon>Pterygota</taxon>
        <taxon>Neoptera</taxon>
        <taxon>Endopterygota</taxon>
        <taxon>Hymenoptera</taxon>
        <taxon>Apocrita</taxon>
        <taxon>Proctotrupomorpha</taxon>
        <taxon>Chalcidoidea</taxon>
        <taxon>Aphelinidae</taxon>
        <taxon>Aphelininae</taxon>
        <taxon>Eretmocerus</taxon>
    </lineage>
</organism>
<evidence type="ECO:0000313" key="1">
    <source>
        <dbReference type="EMBL" id="KAJ8686055.1"/>
    </source>
</evidence>
<dbReference type="EMBL" id="CM056741">
    <property type="protein sequence ID" value="KAJ8686055.1"/>
    <property type="molecule type" value="Genomic_DNA"/>
</dbReference>
<reference evidence="1" key="1">
    <citation type="submission" date="2023-04" db="EMBL/GenBank/DDBJ databases">
        <title>A chromosome-level genome assembly of the parasitoid wasp Eretmocerus hayati.</title>
        <authorList>
            <person name="Zhong Y."/>
            <person name="Liu S."/>
            <person name="Liu Y."/>
        </authorList>
    </citation>
    <scope>NUCLEOTIDE SEQUENCE</scope>
    <source>
        <strain evidence="1">ZJU_SS_LIU_2023</strain>
    </source>
</reference>
<name>A0ACC2PW64_9HYME</name>
<gene>
    <name evidence="1" type="ORF">QAD02_021848</name>
</gene>
<proteinExistence type="predicted"/>